<dbReference type="RefSeq" id="WP_038590984.1">
    <property type="nucleotide sequence ID" value="NZ_CP009211.1"/>
</dbReference>
<dbReference type="Proteomes" id="UP000215374">
    <property type="component" value="Chromosome 1"/>
</dbReference>
<keyword evidence="3" id="KW-1185">Reference proteome</keyword>
<evidence type="ECO:0000313" key="1">
    <source>
        <dbReference type="EMBL" id="AIJ33717.1"/>
    </source>
</evidence>
<dbReference type="OrthoDB" id="3268175at2"/>
<dbReference type="eggNOG" id="ENOG502ZG6B">
    <property type="taxonomic scope" value="Bacteria"/>
</dbReference>
<organism evidence="1 3">
    <name type="scientific">Corynebacterium imitans</name>
    <dbReference type="NCBI Taxonomy" id="156978"/>
    <lineage>
        <taxon>Bacteria</taxon>
        <taxon>Bacillati</taxon>
        <taxon>Actinomycetota</taxon>
        <taxon>Actinomycetes</taxon>
        <taxon>Mycobacteriales</taxon>
        <taxon>Corynebacteriaceae</taxon>
        <taxon>Corynebacterium</taxon>
    </lineage>
</organism>
<dbReference type="HOGENOM" id="CLU_064674_0_0_11"/>
<accession>A0A076NS27</accession>
<dbReference type="EMBL" id="CP009211">
    <property type="protein sequence ID" value="AIJ33717.1"/>
    <property type="molecule type" value="Genomic_DNA"/>
</dbReference>
<proteinExistence type="predicted"/>
<reference evidence="2 4" key="2">
    <citation type="submission" date="2017-06" db="EMBL/GenBank/DDBJ databases">
        <authorList>
            <consortium name="Pathogen Informatics"/>
        </authorList>
    </citation>
    <scope>NUCLEOTIDE SEQUENCE [LARGE SCALE GENOMIC DNA]</scope>
    <source>
        <strain evidence="2 4">NCTC13015</strain>
    </source>
</reference>
<reference evidence="1 3" key="1">
    <citation type="submission" date="2014-08" db="EMBL/GenBank/DDBJ databases">
        <title>Complete genome sequence of Corynebacterium imitans DSM 44264, isolated from a five-month-old boy with suspected pharyngeal diphtheria.</title>
        <authorList>
            <person name="Mollmann S."/>
            <person name="Albersmeier A."/>
            <person name="Ruckert C."/>
            <person name="Tauch A."/>
        </authorList>
    </citation>
    <scope>NUCLEOTIDE SEQUENCE [LARGE SCALE GENOMIC DNA]</scope>
    <source>
        <strain evidence="1 3">DSM 44264</strain>
    </source>
</reference>
<evidence type="ECO:0000313" key="2">
    <source>
        <dbReference type="EMBL" id="SNV74378.1"/>
    </source>
</evidence>
<dbReference type="Pfam" id="PF13830">
    <property type="entry name" value="DUF4192"/>
    <property type="match status" value="1"/>
</dbReference>
<dbReference type="InterPro" id="IPR025447">
    <property type="entry name" value="DUF4192"/>
</dbReference>
<sequence length="389" mass="41330">MTESHAHAHRLTNHSASGPGELIACIPGALGFYPQESLVLIGLEQHGPDPSAFALGPIVRADLGNQDQLEHAMRALEFADQDVHLAVIITRIPNSRLALEAAYFLEHSGTEGAPGIAACWHVSEVASGTPYTLLFDAAGATATTATAAPGSPLADAPAKYFSGAVPSVVGAPTMRGLLENGLLPELNREEIALHFESSSGAETRRCEALYEAAYTQGRLLIEQRFTRPEALLAAVERGCEMLNPGRGHEAEFPAGSATKPLMLDDCFASDEDVQLLAALLSQSHLRDSLIIDIVESPGAAAQRLLCIARNFTGMIRANALSLWAIAAVESGLEPWGFAALRAAQEELPGHSLSAVQRQLMAIGEWEGMLDTAVAGCRLLWEEIEDNCVA</sequence>
<dbReference type="EMBL" id="LT906467">
    <property type="protein sequence ID" value="SNV74378.1"/>
    <property type="molecule type" value="Genomic_DNA"/>
</dbReference>
<evidence type="ECO:0000313" key="3">
    <source>
        <dbReference type="Proteomes" id="UP000028780"/>
    </source>
</evidence>
<evidence type="ECO:0008006" key="5">
    <source>
        <dbReference type="Google" id="ProtNLM"/>
    </source>
</evidence>
<protein>
    <recommendedName>
        <fullName evidence="5">DUF4192 domain-containing protein</fullName>
    </recommendedName>
</protein>
<dbReference type="Proteomes" id="UP000028780">
    <property type="component" value="Chromosome"/>
</dbReference>
<dbReference type="KEGG" id="cii:CIMIT_07230"/>
<evidence type="ECO:0000313" key="4">
    <source>
        <dbReference type="Proteomes" id="UP000215374"/>
    </source>
</evidence>
<dbReference type="AlphaFoldDB" id="A0A076NS27"/>
<name>A0A076NS27_9CORY</name>
<gene>
    <name evidence="1" type="ORF">CIMIT_07230</name>
    <name evidence="2" type="ORF">SAMEA4535761_01506</name>
</gene>